<dbReference type="Proteomes" id="UP000193642">
    <property type="component" value="Unassembled WGS sequence"/>
</dbReference>
<feature type="domain" description="DUF1746" evidence="2">
    <location>
        <begin position="19"/>
        <end position="116"/>
    </location>
</feature>
<reference evidence="3 4" key="1">
    <citation type="submission" date="2016-07" db="EMBL/GenBank/DDBJ databases">
        <title>Pervasive Adenine N6-methylation of Active Genes in Fungi.</title>
        <authorList>
            <consortium name="DOE Joint Genome Institute"/>
            <person name="Mondo S.J."/>
            <person name="Dannebaum R.O."/>
            <person name="Kuo R.C."/>
            <person name="Labutti K."/>
            <person name="Haridas S."/>
            <person name="Kuo A."/>
            <person name="Salamov A."/>
            <person name="Ahrendt S.R."/>
            <person name="Lipzen A."/>
            <person name="Sullivan W."/>
            <person name="Andreopoulos W.B."/>
            <person name="Clum A."/>
            <person name="Lindquist E."/>
            <person name="Daum C."/>
            <person name="Ramamoorthy G.K."/>
            <person name="Gryganskyi A."/>
            <person name="Culley D."/>
            <person name="Magnuson J.K."/>
            <person name="James T.Y."/>
            <person name="O'Malley M.A."/>
            <person name="Stajich J.E."/>
            <person name="Spatafora J.W."/>
            <person name="Visel A."/>
            <person name="Grigoriev I.V."/>
        </authorList>
    </citation>
    <scope>NUCLEOTIDE SEQUENCE [LARGE SCALE GENOMIC DNA]</scope>
    <source>
        <strain evidence="3 4">JEL800</strain>
    </source>
</reference>
<evidence type="ECO:0000259" key="2">
    <source>
        <dbReference type="Pfam" id="PF08508"/>
    </source>
</evidence>
<dbReference type="EMBL" id="MCGO01000043">
    <property type="protein sequence ID" value="ORY38573.1"/>
    <property type="molecule type" value="Genomic_DNA"/>
</dbReference>
<keyword evidence="4" id="KW-1185">Reference proteome</keyword>
<dbReference type="InterPro" id="IPR038967">
    <property type="entry name" value="Dsc4-like"/>
</dbReference>
<evidence type="ECO:0000313" key="4">
    <source>
        <dbReference type="Proteomes" id="UP000193642"/>
    </source>
</evidence>
<dbReference type="PANTHER" id="PTHR39405:SF1">
    <property type="entry name" value="DSC E3 UBIQUITIN LIGASE COMPLEX SUBUNIT 4"/>
    <property type="match status" value="1"/>
</dbReference>
<feature type="compositionally biased region" description="Polar residues" evidence="1">
    <location>
        <begin position="290"/>
        <end position="303"/>
    </location>
</feature>
<dbReference type="PANTHER" id="PTHR39405">
    <property type="entry name" value="DSC E3 UBIQUITIN LIGASE COMPLEX SUBUNIT 4"/>
    <property type="match status" value="1"/>
</dbReference>
<dbReference type="GO" id="GO:0032933">
    <property type="term" value="P:SREBP signaling pathway"/>
    <property type="evidence" value="ECO:0007669"/>
    <property type="project" value="InterPro"/>
</dbReference>
<evidence type="ECO:0000256" key="1">
    <source>
        <dbReference type="SAM" id="MobiDB-lite"/>
    </source>
</evidence>
<sequence>MRLPKTRKEAKEVSALIGSLEHVLFVAFSSLYLQDCSVFALLLRTATQLPQSPALVAKSLRRTIFYIIGINVIFVVNHWTRSTSNPPLIIDFFGRARVSRHFLIVSDLFIASLQLLRVLIMQSSTTTNPYTSNIPSKHLKHARSRDSLTSNTVRSLSREIQPLTKQWSTDSFNYGTSTANSSTSNLFESEPLCFDSLFRGPFETVPVSVPPFPIYPFTNHTASASQRRGSNAAEIRPLTPGQFEVDADDVFRGVPIVDVYIPWPNLLSAMPMPLRRRTRRMRMDSLDHAGSNSAGISKATSLSPSPPPSWRKNRALSPDAM</sequence>
<evidence type="ECO:0000313" key="3">
    <source>
        <dbReference type="EMBL" id="ORY38573.1"/>
    </source>
</evidence>
<dbReference type="OrthoDB" id="2159889at2759"/>
<dbReference type="InterPro" id="IPR013715">
    <property type="entry name" value="DUF1746"/>
</dbReference>
<accession>A0A1Y2BV06</accession>
<dbReference type="GO" id="GO:0005783">
    <property type="term" value="C:endoplasmic reticulum"/>
    <property type="evidence" value="ECO:0007669"/>
    <property type="project" value="TreeGrafter"/>
</dbReference>
<gene>
    <name evidence="3" type="ORF">BCR33DRAFT_853917</name>
</gene>
<dbReference type="AlphaFoldDB" id="A0A1Y2BV06"/>
<proteinExistence type="predicted"/>
<name>A0A1Y2BV06_9FUNG</name>
<feature type="region of interest" description="Disordered" evidence="1">
    <location>
        <begin position="287"/>
        <end position="321"/>
    </location>
</feature>
<dbReference type="Pfam" id="PF08508">
    <property type="entry name" value="DUF1746"/>
    <property type="match status" value="1"/>
</dbReference>
<protein>
    <recommendedName>
        <fullName evidence="2">DUF1746 domain-containing protein</fullName>
    </recommendedName>
</protein>
<organism evidence="3 4">
    <name type="scientific">Rhizoclosmatium globosum</name>
    <dbReference type="NCBI Taxonomy" id="329046"/>
    <lineage>
        <taxon>Eukaryota</taxon>
        <taxon>Fungi</taxon>
        <taxon>Fungi incertae sedis</taxon>
        <taxon>Chytridiomycota</taxon>
        <taxon>Chytridiomycota incertae sedis</taxon>
        <taxon>Chytridiomycetes</taxon>
        <taxon>Chytridiales</taxon>
        <taxon>Chytriomycetaceae</taxon>
        <taxon>Rhizoclosmatium</taxon>
    </lineage>
</organism>
<comment type="caution">
    <text evidence="3">The sequence shown here is derived from an EMBL/GenBank/DDBJ whole genome shotgun (WGS) entry which is preliminary data.</text>
</comment>
<dbReference type="GO" id="GO:0044695">
    <property type="term" value="C:Dsc E3 ubiquitin ligase complex"/>
    <property type="evidence" value="ECO:0007669"/>
    <property type="project" value="InterPro"/>
</dbReference>